<dbReference type="GO" id="GO:0002926">
    <property type="term" value="P:tRNA wobble base 5-methoxycarbonylmethyl-2-thiouridinylation"/>
    <property type="evidence" value="ECO:0007669"/>
    <property type="project" value="TreeGrafter"/>
</dbReference>
<keyword evidence="7" id="KW-0949">S-adenosyl-L-methionine</keyword>
<dbReference type="EC" id="2.3.1.311" evidence="14"/>
<evidence type="ECO:0000256" key="2">
    <source>
        <dbReference type="ARBA" id="ARBA00005217"/>
    </source>
</evidence>
<evidence type="ECO:0000256" key="9">
    <source>
        <dbReference type="ARBA" id="ARBA00022723"/>
    </source>
</evidence>
<evidence type="ECO:0000256" key="16">
    <source>
        <dbReference type="SAM" id="MobiDB-lite"/>
    </source>
</evidence>
<evidence type="ECO:0000256" key="8">
    <source>
        <dbReference type="ARBA" id="ARBA00022694"/>
    </source>
</evidence>
<dbReference type="Gene3D" id="3.80.30.20">
    <property type="entry name" value="tm_1862 like domain"/>
    <property type="match status" value="1"/>
</dbReference>
<organism evidence="18 19">
    <name type="scientific">Candidatus Magasanikbacteria bacterium GW2011_GWC2_37_14</name>
    <dbReference type="NCBI Taxonomy" id="1619046"/>
    <lineage>
        <taxon>Bacteria</taxon>
        <taxon>Candidatus Magasanikiibacteriota</taxon>
    </lineage>
</organism>
<feature type="compositionally biased region" description="Basic and acidic residues" evidence="16">
    <location>
        <begin position="184"/>
        <end position="193"/>
    </location>
</feature>
<comment type="caution">
    <text evidence="18">The sequence shown here is derived from an EMBL/GenBank/DDBJ whole genome shotgun (WGS) entry which is preliminary data.</text>
</comment>
<dbReference type="SMART" id="SM00729">
    <property type="entry name" value="Elp3"/>
    <property type="match status" value="1"/>
</dbReference>
<dbReference type="GO" id="GO:0033588">
    <property type="term" value="C:elongator holoenzyme complex"/>
    <property type="evidence" value="ECO:0007669"/>
    <property type="project" value="TreeGrafter"/>
</dbReference>
<evidence type="ECO:0000256" key="11">
    <source>
        <dbReference type="ARBA" id="ARBA00023004"/>
    </source>
</evidence>
<dbReference type="InterPro" id="IPR006638">
    <property type="entry name" value="Elp3/MiaA/NifB-like_rSAM"/>
</dbReference>
<dbReference type="InterPro" id="IPR039661">
    <property type="entry name" value="ELP3"/>
</dbReference>
<dbReference type="GO" id="GO:0106261">
    <property type="term" value="F:tRNA uridine(34) acetyltransferase activity"/>
    <property type="evidence" value="ECO:0007669"/>
    <property type="project" value="UniProtKB-EC"/>
</dbReference>
<dbReference type="SUPFAM" id="SSF55729">
    <property type="entry name" value="Acyl-CoA N-acyltransferases (Nat)"/>
    <property type="match status" value="1"/>
</dbReference>
<protein>
    <recommendedName>
        <fullName evidence="14">tRNA carboxymethyluridine synthase</fullName>
        <ecNumber evidence="14">2.3.1.311</ecNumber>
    </recommendedName>
</protein>
<keyword evidence="4" id="KW-0004">4Fe-4S</keyword>
<dbReference type="Pfam" id="PF16199">
    <property type="entry name" value="Radical_SAM_C"/>
    <property type="match status" value="1"/>
</dbReference>
<keyword evidence="12" id="KW-0411">Iron-sulfur</keyword>
<evidence type="ECO:0000256" key="12">
    <source>
        <dbReference type="ARBA" id="ARBA00023014"/>
    </source>
</evidence>
<dbReference type="InterPro" id="IPR016181">
    <property type="entry name" value="Acyl_CoA_acyltransferase"/>
</dbReference>
<keyword evidence="9" id="KW-0479">Metal-binding</keyword>
<keyword evidence="6 18" id="KW-0808">Transferase</keyword>
<dbReference type="SUPFAM" id="SSF102114">
    <property type="entry name" value="Radical SAM enzymes"/>
    <property type="match status" value="1"/>
</dbReference>
<feature type="domain" description="Radical SAM core" evidence="17">
    <location>
        <begin position="72"/>
        <end position="388"/>
    </location>
</feature>
<dbReference type="GO" id="GO:0000049">
    <property type="term" value="F:tRNA binding"/>
    <property type="evidence" value="ECO:0007669"/>
    <property type="project" value="UniProtKB-KW"/>
</dbReference>
<dbReference type="EMBL" id="LBSX01000001">
    <property type="protein sequence ID" value="KKQ28216.1"/>
    <property type="molecule type" value="Genomic_DNA"/>
</dbReference>
<evidence type="ECO:0000313" key="18">
    <source>
        <dbReference type="EMBL" id="KKQ28216.1"/>
    </source>
</evidence>
<feature type="region of interest" description="Disordered" evidence="16">
    <location>
        <begin position="180"/>
        <end position="210"/>
    </location>
</feature>
<evidence type="ECO:0000256" key="10">
    <source>
        <dbReference type="ARBA" id="ARBA00022884"/>
    </source>
</evidence>
<evidence type="ECO:0000256" key="5">
    <source>
        <dbReference type="ARBA" id="ARBA00022555"/>
    </source>
</evidence>
<name>A0A0G0JJG9_9BACT</name>
<dbReference type="Gene3D" id="3.40.630.30">
    <property type="match status" value="1"/>
</dbReference>
<dbReference type="Pfam" id="PF04055">
    <property type="entry name" value="Radical_SAM"/>
    <property type="match status" value="1"/>
</dbReference>
<dbReference type="NCBIfam" id="TIGR01211">
    <property type="entry name" value="ELP3"/>
    <property type="match status" value="1"/>
</dbReference>
<dbReference type="Proteomes" id="UP000034849">
    <property type="component" value="Unassembled WGS sequence"/>
</dbReference>
<evidence type="ECO:0000256" key="1">
    <source>
        <dbReference type="ARBA" id="ARBA00001966"/>
    </source>
</evidence>
<evidence type="ECO:0000256" key="3">
    <source>
        <dbReference type="ARBA" id="ARBA00005494"/>
    </source>
</evidence>
<comment type="catalytic activity">
    <reaction evidence="15">
        <text>uridine(34) in tRNA + acetyl-CoA + S-adenosyl-L-methionine + H2O = 5-(carboxymethyl)uridine(34) in tRNA + 5'-deoxyadenosine + L-methionine + CoA + 2 H(+)</text>
        <dbReference type="Rhea" id="RHEA:61020"/>
        <dbReference type="Rhea" id="RHEA-COMP:10407"/>
        <dbReference type="Rhea" id="RHEA-COMP:11727"/>
        <dbReference type="ChEBI" id="CHEBI:15377"/>
        <dbReference type="ChEBI" id="CHEBI:15378"/>
        <dbReference type="ChEBI" id="CHEBI:17319"/>
        <dbReference type="ChEBI" id="CHEBI:57287"/>
        <dbReference type="ChEBI" id="CHEBI:57288"/>
        <dbReference type="ChEBI" id="CHEBI:57844"/>
        <dbReference type="ChEBI" id="CHEBI:59789"/>
        <dbReference type="ChEBI" id="CHEBI:65315"/>
        <dbReference type="ChEBI" id="CHEBI:74882"/>
        <dbReference type="EC" id="2.3.1.311"/>
    </reaction>
    <physiologicalReaction direction="left-to-right" evidence="15">
        <dbReference type="Rhea" id="RHEA:61021"/>
    </physiologicalReaction>
</comment>
<dbReference type="InterPro" id="IPR032432">
    <property type="entry name" value="Radical_SAM_C"/>
</dbReference>
<evidence type="ECO:0000256" key="4">
    <source>
        <dbReference type="ARBA" id="ARBA00022485"/>
    </source>
</evidence>
<evidence type="ECO:0000313" key="19">
    <source>
        <dbReference type="Proteomes" id="UP000034849"/>
    </source>
</evidence>
<dbReference type="PROSITE" id="PS51918">
    <property type="entry name" value="RADICAL_SAM"/>
    <property type="match status" value="1"/>
</dbReference>
<dbReference type="PANTHER" id="PTHR11135">
    <property type="entry name" value="HISTONE ACETYLTRANSFERASE-RELATED"/>
    <property type="match status" value="1"/>
</dbReference>
<keyword evidence="10" id="KW-0694">RNA-binding</keyword>
<comment type="cofactor">
    <cofactor evidence="1">
        <name>[4Fe-4S] cluster</name>
        <dbReference type="ChEBI" id="CHEBI:49883"/>
    </cofactor>
</comment>
<evidence type="ECO:0000256" key="14">
    <source>
        <dbReference type="ARBA" id="ARBA00044771"/>
    </source>
</evidence>
<comment type="similarity">
    <text evidence="3">Belongs to the ELP3 family.</text>
</comment>
<dbReference type="InterPro" id="IPR023404">
    <property type="entry name" value="rSAM_horseshoe"/>
</dbReference>
<evidence type="ECO:0000256" key="15">
    <source>
        <dbReference type="ARBA" id="ARBA00047372"/>
    </source>
</evidence>
<dbReference type="InterPro" id="IPR034687">
    <property type="entry name" value="ELP3-like"/>
</dbReference>
<dbReference type="PATRIC" id="fig|1619046.3.peg.67"/>
<dbReference type="InterPro" id="IPR007197">
    <property type="entry name" value="rSAM"/>
</dbReference>
<dbReference type="InterPro" id="IPR058240">
    <property type="entry name" value="rSAM_sf"/>
</dbReference>
<dbReference type="GO" id="GO:0005737">
    <property type="term" value="C:cytoplasm"/>
    <property type="evidence" value="ECO:0007669"/>
    <property type="project" value="TreeGrafter"/>
</dbReference>
<dbReference type="AlphaFoldDB" id="A0A0G0JJG9"/>
<evidence type="ECO:0000256" key="7">
    <source>
        <dbReference type="ARBA" id="ARBA00022691"/>
    </source>
</evidence>
<keyword evidence="13" id="KW-0012">Acyltransferase</keyword>
<comment type="pathway">
    <text evidence="2">tRNA modification.</text>
</comment>
<dbReference type="SFLD" id="SFLDS00029">
    <property type="entry name" value="Radical_SAM"/>
    <property type="match status" value="1"/>
</dbReference>
<evidence type="ECO:0000259" key="17">
    <source>
        <dbReference type="PROSITE" id="PS51918"/>
    </source>
</evidence>
<dbReference type="STRING" id="1619046.US42_C0001G0067"/>
<keyword evidence="11" id="KW-0408">Iron</keyword>
<dbReference type="GO" id="GO:0051539">
    <property type="term" value="F:4 iron, 4 sulfur cluster binding"/>
    <property type="evidence" value="ECO:0007669"/>
    <property type="project" value="UniProtKB-KW"/>
</dbReference>
<dbReference type="PANTHER" id="PTHR11135:SF2">
    <property type="entry name" value="ELONGATOR COMPLEX PROTEIN 3"/>
    <property type="match status" value="1"/>
</dbReference>
<proteinExistence type="inferred from homology"/>
<dbReference type="GO" id="GO:0046872">
    <property type="term" value="F:metal ion binding"/>
    <property type="evidence" value="ECO:0007669"/>
    <property type="project" value="UniProtKB-KW"/>
</dbReference>
<reference evidence="18 19" key="1">
    <citation type="journal article" date="2015" name="Nature">
        <title>rRNA introns, odd ribosomes, and small enigmatic genomes across a large radiation of phyla.</title>
        <authorList>
            <person name="Brown C.T."/>
            <person name="Hug L.A."/>
            <person name="Thomas B.C."/>
            <person name="Sharon I."/>
            <person name="Castelle C.J."/>
            <person name="Singh A."/>
            <person name="Wilkins M.J."/>
            <person name="Williams K.H."/>
            <person name="Banfield J.F."/>
        </authorList>
    </citation>
    <scope>NUCLEOTIDE SEQUENCE [LARGE SCALE GENOMIC DNA]</scope>
</reference>
<evidence type="ECO:0000256" key="6">
    <source>
        <dbReference type="ARBA" id="ARBA00022679"/>
    </source>
</evidence>
<keyword evidence="5" id="KW-0820">tRNA-binding</keyword>
<accession>A0A0G0JJG9</accession>
<keyword evidence="8" id="KW-0819">tRNA processing</keyword>
<evidence type="ECO:0000256" key="13">
    <source>
        <dbReference type="ARBA" id="ARBA00023315"/>
    </source>
</evidence>
<gene>
    <name evidence="18" type="ORF">US42_C0001G0067</name>
</gene>
<dbReference type="SFLD" id="SFLDF00344">
    <property type="entry name" value="ELP3-like"/>
    <property type="match status" value="1"/>
</dbReference>
<sequence length="590" mass="67532">MEGLEEILLKIILQNPANGEVFYNLLRKETNKLKTSIPPKRELIIAYQKLIKNKRAVPNKHFEFLLRKAQIRTLSGVAVITSLVKPYNCPGNCVYCPSEARMPKSYLASEPAAARALGLKFNPYEQMRQRILMLEQNGHPTDKIEYIIKGGSWNAYPLKYQYWFILESFRACNELSSRTLRSKGCGDPKDSQKKTGIASSRSSETRNDSLEQLRQQLKIEQRKNETSKHRIIGLTLETRPDCVTPTTIVHMREQGCTRIELGLQAPDDKILKLVDRGHTVQQFKDAMLLLRQAGFKVDLHFMPDLPGTTAKHDVEMYKLLFSDPGLKPDMVKIYPCTVIKSAPLYKWYKAGKYKPYSEHKLFEALIAMKLATPRYCRISRLIRDIPENEISGGNIITNLRQHLATEMKNRGLKCQCLRCREIGHQQDLRLKTEDLRLFTDKYETTGGTEYFLSYEDKNRQVVFAFLRLRLPTVIASPARAGRGNPNVLNTSMGIASSPSGASRNDTAFIRELHTYGQLMTLKHEHIKALKQKNDVQHTGFGKKLVLEAEKIAKKNHYQKLSIISGVGVRGYYRKLGYKLEKTYMTKKIST</sequence>
<dbReference type="SFLD" id="SFLDG01086">
    <property type="entry name" value="elongater_protein-like"/>
    <property type="match status" value="1"/>
</dbReference>